<evidence type="ECO:0000256" key="6">
    <source>
        <dbReference type="SAM" id="Phobius"/>
    </source>
</evidence>
<evidence type="ECO:0000256" key="3">
    <source>
        <dbReference type="ARBA" id="ARBA00022989"/>
    </source>
</evidence>
<organism evidence="7 8">
    <name type="scientific">Coemansia erecta</name>
    <dbReference type="NCBI Taxonomy" id="147472"/>
    <lineage>
        <taxon>Eukaryota</taxon>
        <taxon>Fungi</taxon>
        <taxon>Fungi incertae sedis</taxon>
        <taxon>Zoopagomycota</taxon>
        <taxon>Kickxellomycotina</taxon>
        <taxon>Kickxellomycetes</taxon>
        <taxon>Kickxellales</taxon>
        <taxon>Kickxellaceae</taxon>
        <taxon>Coemansia</taxon>
    </lineage>
</organism>
<sequence length="1016" mass="105239">MSAIERSEQRRPPALVRSETAGSSSGGKRASIVFQHLHAASTFSGSPQLARQSVVEEDEDGSLSSASERTALLGSVDRAGSGGGGGGRKWRLSSAQTAVGKAVAAYAAAALFTFVPQLREWLGDPEYMAPHLVTNAAIWFHAGKTRSGLVEGGALGVVWVCATSLVTHAALAAGEWLHFRYADAVGPGVVRPLAWQSKACSLGVFVFGFSWLLAFFKANAGRASVGTATAMANVALYLVMLREAPVVNYRDAEDGVGESVGRKAAHVLVAVLAGMALSFAVGWAVRPQTASAQLRAHVRATLASFGAILAQLPGPIVGSGSGGAEACAAVAGQAKQHGAKSAALKGELRAQRQRLQQLPAHVQAAALEPTEWGCWARRGDVAALAACMDALGLRLGALSCALELRGDGESGGGGGGGGEGPGDVAAAVRAPVAALAYACQRALAAAETLVADALGSRRAGDERRCAQARSDMAAALAAFEADYGRAVGTLAATDDDSEGDSGGSPAAGDGHRVLAVHFFVFGLRDFAGQIADALLPAVAAVCRPPASVRATLRRELLDGARLGSHARAFGSWLRAQLRVLCDTGATSALEARHELGGSSAGGGGAAGALHDAVRPSLGLGVWRMSMWLRRPNVRFATKYAALVTLLSLPWYWSIDMYWAARARRLEWTVVSAAAIMAPTVGGSAVVSVYRVLGTCAGGLAAFVVFEAAAGCAAVAYALLVAVAVPCFHVMLRGRYPKIGQFALVAFGVVLVNRWVASEDQGESAAGLALRRTAAVALGVAAGMLASAYVWPFEARVRLRQALSWWLLTAHVLVARQWGGGGGRDSDDEASSQAAAELQLQGALVEARALLADTLNEPRLKGPFPVDAYQHVINACQRMLDAVVAARWVASGERAAVARIADAADRRQHRDALLALTMYVLASALVLKTPLPEVLPPISGAQQGVAAALAGLLDPADGADGDGDGDGDPRRAAHARYVFYYTHVLLAGELVDELAIVARLMRALYGSSHAGLLRAHV</sequence>
<evidence type="ECO:0000256" key="4">
    <source>
        <dbReference type="ARBA" id="ARBA00023136"/>
    </source>
</evidence>
<gene>
    <name evidence="7" type="ORF">LPJ53_004862</name>
</gene>
<dbReference type="AlphaFoldDB" id="A0A9W7XTJ9"/>
<evidence type="ECO:0000313" key="7">
    <source>
        <dbReference type="EMBL" id="KAJ1720524.1"/>
    </source>
</evidence>
<keyword evidence="4 6" id="KW-0472">Membrane</keyword>
<feature type="transmembrane region" description="Helical" evidence="6">
    <location>
        <begin position="672"/>
        <end position="692"/>
    </location>
</feature>
<evidence type="ECO:0000313" key="8">
    <source>
        <dbReference type="Proteomes" id="UP001149813"/>
    </source>
</evidence>
<feature type="transmembrane region" description="Helical" evidence="6">
    <location>
        <begin position="768"/>
        <end position="790"/>
    </location>
</feature>
<dbReference type="EMBL" id="JANBOJ010000250">
    <property type="protein sequence ID" value="KAJ1720524.1"/>
    <property type="molecule type" value="Genomic_DNA"/>
</dbReference>
<dbReference type="InterPro" id="IPR052430">
    <property type="entry name" value="IVT-Associated"/>
</dbReference>
<keyword evidence="3 6" id="KW-1133">Transmembrane helix</keyword>
<dbReference type="PANTHER" id="PTHR47804">
    <property type="entry name" value="60S RIBOSOMAL PROTEIN L19"/>
    <property type="match status" value="1"/>
</dbReference>
<name>A0A9W7XTJ9_9FUNG</name>
<feature type="transmembrane region" description="Helical" evidence="6">
    <location>
        <begin position="738"/>
        <end position="756"/>
    </location>
</feature>
<evidence type="ECO:0000256" key="2">
    <source>
        <dbReference type="ARBA" id="ARBA00022692"/>
    </source>
</evidence>
<feature type="transmembrane region" description="Helical" evidence="6">
    <location>
        <begin position="264"/>
        <end position="285"/>
    </location>
</feature>
<proteinExistence type="predicted"/>
<dbReference type="GO" id="GO:0005886">
    <property type="term" value="C:plasma membrane"/>
    <property type="evidence" value="ECO:0007669"/>
    <property type="project" value="InterPro"/>
</dbReference>
<dbReference type="OrthoDB" id="68611at2759"/>
<feature type="transmembrane region" description="Helical" evidence="6">
    <location>
        <begin position="633"/>
        <end position="652"/>
    </location>
</feature>
<comment type="caution">
    <text evidence="7">The sequence shown here is derived from an EMBL/GenBank/DDBJ whole genome shotgun (WGS) entry which is preliminary data.</text>
</comment>
<evidence type="ECO:0000256" key="1">
    <source>
        <dbReference type="ARBA" id="ARBA00004141"/>
    </source>
</evidence>
<feature type="region of interest" description="Disordered" evidence="5">
    <location>
        <begin position="1"/>
        <end position="27"/>
    </location>
</feature>
<reference evidence="7" key="1">
    <citation type="submission" date="2022-07" db="EMBL/GenBank/DDBJ databases">
        <title>Phylogenomic reconstructions and comparative analyses of Kickxellomycotina fungi.</title>
        <authorList>
            <person name="Reynolds N.K."/>
            <person name="Stajich J.E."/>
            <person name="Barry K."/>
            <person name="Grigoriev I.V."/>
            <person name="Crous P."/>
            <person name="Smith M.E."/>
        </authorList>
    </citation>
    <scope>NUCLEOTIDE SEQUENCE</scope>
    <source>
        <strain evidence="7">NBRC 32514</strain>
    </source>
</reference>
<protein>
    <recommendedName>
        <fullName evidence="9">DUF2421 domain-containing protein</fullName>
    </recommendedName>
</protein>
<keyword evidence="8" id="KW-1185">Reference proteome</keyword>
<evidence type="ECO:0000256" key="5">
    <source>
        <dbReference type="SAM" id="MobiDB-lite"/>
    </source>
</evidence>
<comment type="subcellular location">
    <subcellularLocation>
        <location evidence="1">Membrane</location>
        <topology evidence="1">Multi-pass membrane protein</topology>
    </subcellularLocation>
</comment>
<evidence type="ECO:0008006" key="9">
    <source>
        <dbReference type="Google" id="ProtNLM"/>
    </source>
</evidence>
<dbReference type="GO" id="GO:0022857">
    <property type="term" value="F:transmembrane transporter activity"/>
    <property type="evidence" value="ECO:0007669"/>
    <property type="project" value="InterPro"/>
</dbReference>
<feature type="transmembrane region" description="Helical" evidence="6">
    <location>
        <begin position="193"/>
        <end position="216"/>
    </location>
</feature>
<feature type="transmembrane region" description="Helical" evidence="6">
    <location>
        <begin position="223"/>
        <end position="244"/>
    </location>
</feature>
<dbReference type="PANTHER" id="PTHR47804:SF3">
    <property type="entry name" value="PROTEIN BRE4"/>
    <property type="match status" value="1"/>
</dbReference>
<feature type="transmembrane region" description="Helical" evidence="6">
    <location>
        <begin position="699"/>
        <end position="718"/>
    </location>
</feature>
<feature type="transmembrane region" description="Helical" evidence="6">
    <location>
        <begin position="154"/>
        <end position="173"/>
    </location>
</feature>
<keyword evidence="2 6" id="KW-0812">Transmembrane</keyword>
<accession>A0A9W7XTJ9</accession>
<dbReference type="InterPro" id="IPR006726">
    <property type="entry name" value="PHBA_efflux_AaeB/fusaric-R"/>
</dbReference>
<feature type="compositionally biased region" description="Basic and acidic residues" evidence="5">
    <location>
        <begin position="1"/>
        <end position="11"/>
    </location>
</feature>
<dbReference type="Proteomes" id="UP001149813">
    <property type="component" value="Unassembled WGS sequence"/>
</dbReference>
<dbReference type="Pfam" id="PF04632">
    <property type="entry name" value="FUSC"/>
    <property type="match status" value="1"/>
</dbReference>